<protein>
    <recommendedName>
        <fullName evidence="3">Insecticidal crystal toxin domain-containing protein</fullName>
    </recommendedName>
</protein>
<name>A0ABY0G906_9PLEO</name>
<dbReference type="Gene3D" id="2.170.15.10">
    <property type="entry name" value="Proaerolysin, chain A, domain 3"/>
    <property type="match status" value="1"/>
</dbReference>
<dbReference type="InterPro" id="IPR009291">
    <property type="entry name" value="Vps62"/>
</dbReference>
<evidence type="ECO:0000313" key="1">
    <source>
        <dbReference type="EMBL" id="RYO00153.1"/>
    </source>
</evidence>
<sequence length="401" mass="43528">MPNETRDYGDLRVTLTKEWDWKYDDGGSGARRDVNCYHAKSQGDLRPLGSYASPSNHHPNNTRATLLVGNVSNGSGKPAVASPTGYSKIWDDGGSGGRHDGSFWRPNAPSGYVALGDVCAGGYNAPSTSAIWCVRSDLVLQSDFRADNIWDDGGSGAKMDGSVWAIVKPQMSVDGSDKIPVLTDLFIANSSHGKPEYNRAKVLGLPVPKDFKRFSADLPVFTKDKIPREGDEFNELAQCAVTLPFTAFFPPTDNSCLNLISHPFITLQRRTAWYVEDVARNAADQSGTHSTKITKGVSASQSQEMTHSAGVSITSSFGIKAIGGGVDVTLNYQFTASQSYSSSEYQETEKTHTFNIGPQTVLVLLTDRVWIQATRSDGSATLHRIGYNATDDLSRTEIKLK</sequence>
<dbReference type="Pfam" id="PF06101">
    <property type="entry name" value="Vps62"/>
    <property type="match status" value="1"/>
</dbReference>
<dbReference type="Proteomes" id="UP000293195">
    <property type="component" value="Unassembled WGS sequence"/>
</dbReference>
<proteinExistence type="predicted"/>
<dbReference type="EMBL" id="PDXF01000020">
    <property type="protein sequence ID" value="RYO00153.1"/>
    <property type="molecule type" value="Genomic_DNA"/>
</dbReference>
<gene>
    <name evidence="1" type="ORF">AA0119_g6280</name>
</gene>
<dbReference type="PANTHER" id="PTHR48219:SF2">
    <property type="entry name" value="VACUOLAR PROTEIN SORTING-ASSOCIATED PROTEIN 62"/>
    <property type="match status" value="1"/>
</dbReference>
<evidence type="ECO:0008006" key="3">
    <source>
        <dbReference type="Google" id="ProtNLM"/>
    </source>
</evidence>
<evidence type="ECO:0000313" key="2">
    <source>
        <dbReference type="Proteomes" id="UP000293195"/>
    </source>
</evidence>
<keyword evidence="2" id="KW-1185">Reference proteome</keyword>
<comment type="caution">
    <text evidence="1">The sequence shown here is derived from an EMBL/GenBank/DDBJ whole genome shotgun (WGS) entry which is preliminary data.</text>
</comment>
<reference evidence="2" key="1">
    <citation type="journal article" date="2019" name="bioRxiv">
        <title>Genomics, evolutionary history and diagnostics of the Alternaria alternata species group including apple and Asian pear pathotypes.</title>
        <authorList>
            <person name="Armitage A.D."/>
            <person name="Cockerton H.M."/>
            <person name="Sreenivasaprasad S."/>
            <person name="Woodhall J.W."/>
            <person name="Lane C.R."/>
            <person name="Harrison R.J."/>
            <person name="Clarkson J.P."/>
        </authorList>
    </citation>
    <scope>NUCLEOTIDE SEQUENCE [LARGE SCALE GENOMIC DNA]</scope>
    <source>
        <strain evidence="2">FERA 635</strain>
    </source>
</reference>
<dbReference type="PANTHER" id="PTHR48219">
    <property type="entry name" value="VACUOLAR PROTEIN SORTING-ASSOCIATED PROTEIN 62-RELATED"/>
    <property type="match status" value="1"/>
</dbReference>
<dbReference type="SUPFAM" id="SSF56973">
    <property type="entry name" value="Aerolisin/ETX pore-forming domain"/>
    <property type="match status" value="1"/>
</dbReference>
<accession>A0ABY0G906</accession>
<organism evidence="1 2">
    <name type="scientific">Alternaria tenuissima</name>
    <dbReference type="NCBI Taxonomy" id="119927"/>
    <lineage>
        <taxon>Eukaryota</taxon>
        <taxon>Fungi</taxon>
        <taxon>Dikarya</taxon>
        <taxon>Ascomycota</taxon>
        <taxon>Pezizomycotina</taxon>
        <taxon>Dothideomycetes</taxon>
        <taxon>Pleosporomycetidae</taxon>
        <taxon>Pleosporales</taxon>
        <taxon>Pleosporineae</taxon>
        <taxon>Pleosporaceae</taxon>
        <taxon>Alternaria</taxon>
        <taxon>Alternaria sect. Alternaria</taxon>
        <taxon>Alternaria alternata complex</taxon>
    </lineage>
</organism>